<dbReference type="InterPro" id="IPR019775">
    <property type="entry name" value="WD40_repeat_CS"/>
</dbReference>
<name>A0A9D3TFV9_MEGAT</name>
<dbReference type="Pfam" id="PF02138">
    <property type="entry name" value="Beach"/>
    <property type="match status" value="1"/>
</dbReference>
<evidence type="ECO:0000259" key="14">
    <source>
        <dbReference type="PROSITE" id="PS51783"/>
    </source>
</evidence>
<dbReference type="InterPro" id="IPR000409">
    <property type="entry name" value="BEACH_dom"/>
</dbReference>
<dbReference type="Gene3D" id="2.30.29.30">
    <property type="entry name" value="Pleckstrin-homology domain (PH domain)/Phosphotyrosine-binding domain (PTB)"/>
    <property type="match status" value="1"/>
</dbReference>
<feature type="compositionally biased region" description="Basic and acidic residues" evidence="11">
    <location>
        <begin position="2425"/>
        <end position="2447"/>
    </location>
</feature>
<accession>A0A9D3TFV9</accession>
<keyword evidence="16" id="KW-1185">Reference proteome</keyword>
<keyword evidence="6" id="KW-0677">Repeat</keyword>
<dbReference type="GO" id="GO:0005737">
    <property type="term" value="C:cytoplasm"/>
    <property type="evidence" value="ECO:0007669"/>
    <property type="project" value="UniProtKB-SubCell"/>
</dbReference>
<dbReference type="PROSITE" id="PS50197">
    <property type="entry name" value="BEACH"/>
    <property type="match status" value="1"/>
</dbReference>
<organism evidence="15 16">
    <name type="scientific">Megalops atlanticus</name>
    <name type="common">Tarpon</name>
    <name type="synonym">Clupea gigantea</name>
    <dbReference type="NCBI Taxonomy" id="7932"/>
    <lineage>
        <taxon>Eukaryota</taxon>
        <taxon>Metazoa</taxon>
        <taxon>Chordata</taxon>
        <taxon>Craniata</taxon>
        <taxon>Vertebrata</taxon>
        <taxon>Euteleostomi</taxon>
        <taxon>Actinopterygii</taxon>
        <taxon>Neopterygii</taxon>
        <taxon>Teleostei</taxon>
        <taxon>Elopiformes</taxon>
        <taxon>Megalopidae</taxon>
        <taxon>Megalops</taxon>
    </lineage>
</organism>
<evidence type="ECO:0000313" key="16">
    <source>
        <dbReference type="Proteomes" id="UP001046870"/>
    </source>
</evidence>
<dbReference type="SUPFAM" id="SSF81837">
    <property type="entry name" value="BEACH domain"/>
    <property type="match status" value="1"/>
</dbReference>
<dbReference type="InterPro" id="IPR011993">
    <property type="entry name" value="PH-like_dom_sf"/>
</dbReference>
<dbReference type="InterPro" id="IPR023362">
    <property type="entry name" value="PH-BEACH_dom"/>
</dbReference>
<dbReference type="SMART" id="SM01026">
    <property type="entry name" value="Beach"/>
    <property type="match status" value="1"/>
</dbReference>
<evidence type="ECO:0000256" key="9">
    <source>
        <dbReference type="PROSITE-ProRule" id="PRU00091"/>
    </source>
</evidence>
<dbReference type="PROSITE" id="PS51783">
    <property type="entry name" value="PH_BEACH"/>
    <property type="match status" value="1"/>
</dbReference>
<dbReference type="InterPro" id="IPR051944">
    <property type="entry name" value="BEACH_domain_protein"/>
</dbReference>
<dbReference type="Pfam" id="PF00400">
    <property type="entry name" value="WD40"/>
    <property type="match status" value="2"/>
</dbReference>
<dbReference type="InterPro" id="IPR013320">
    <property type="entry name" value="ConA-like_dom_sf"/>
</dbReference>
<evidence type="ECO:0000256" key="4">
    <source>
        <dbReference type="ARBA" id="ARBA00022574"/>
    </source>
</evidence>
<dbReference type="CDD" id="cd06071">
    <property type="entry name" value="Beach"/>
    <property type="match status" value="1"/>
</dbReference>
<dbReference type="GO" id="GO:0008270">
    <property type="term" value="F:zinc ion binding"/>
    <property type="evidence" value="ECO:0007669"/>
    <property type="project" value="UniProtKB-KW"/>
</dbReference>
<feature type="compositionally biased region" description="Basic and acidic residues" evidence="11">
    <location>
        <begin position="3240"/>
        <end position="3249"/>
    </location>
</feature>
<keyword evidence="3" id="KW-0597">Phosphoprotein</keyword>
<dbReference type="InterPro" id="IPR011989">
    <property type="entry name" value="ARM-like"/>
</dbReference>
<dbReference type="Gene3D" id="1.25.10.10">
    <property type="entry name" value="Leucine-rich Repeat Variant"/>
    <property type="match status" value="1"/>
</dbReference>
<evidence type="ECO:0000259" key="12">
    <source>
        <dbReference type="PROSITE" id="PS50178"/>
    </source>
</evidence>
<dbReference type="Pfam" id="PF23295">
    <property type="entry name" value="Arm_4"/>
    <property type="match status" value="1"/>
</dbReference>
<dbReference type="Gene3D" id="3.30.40.10">
    <property type="entry name" value="Zinc/RING finger domain, C3HC4 (zinc finger)"/>
    <property type="match status" value="1"/>
</dbReference>
<dbReference type="SUPFAM" id="SSF50978">
    <property type="entry name" value="WD40 repeat-like"/>
    <property type="match status" value="1"/>
</dbReference>
<dbReference type="PROSITE" id="PS00678">
    <property type="entry name" value="WD_REPEATS_1"/>
    <property type="match status" value="1"/>
</dbReference>
<feature type="domain" description="FYVE-type" evidence="12">
    <location>
        <begin position="3436"/>
        <end position="3496"/>
    </location>
</feature>
<keyword evidence="5" id="KW-0479">Metal-binding</keyword>
<dbReference type="Gene3D" id="1.10.1540.10">
    <property type="entry name" value="BEACH domain"/>
    <property type="match status" value="1"/>
</dbReference>
<dbReference type="InterPro" id="IPR015943">
    <property type="entry name" value="WD40/YVTN_repeat-like_dom_sf"/>
</dbReference>
<evidence type="ECO:0000313" key="15">
    <source>
        <dbReference type="EMBL" id="KAG7477200.1"/>
    </source>
</evidence>
<dbReference type="PROSITE" id="PS50082">
    <property type="entry name" value="WD_REPEATS_2"/>
    <property type="match status" value="1"/>
</dbReference>
<proteinExistence type="predicted"/>
<dbReference type="FunFam" id="3.30.40.10:FF:000028">
    <property type="entry name" value="Putative hepatocyte growth factor-regulated tyrosine kinase substrate"/>
    <property type="match status" value="1"/>
</dbReference>
<keyword evidence="8" id="KW-0862">Zinc</keyword>
<keyword evidence="7 9" id="KW-0863">Zinc-finger</keyword>
<feature type="repeat" description="WD" evidence="10">
    <location>
        <begin position="3093"/>
        <end position="3134"/>
    </location>
</feature>
<dbReference type="OrthoDB" id="10018316at2759"/>
<dbReference type="SUPFAM" id="SSF50729">
    <property type="entry name" value="PH domain-like"/>
    <property type="match status" value="1"/>
</dbReference>
<dbReference type="InterPro" id="IPR013083">
    <property type="entry name" value="Znf_RING/FYVE/PHD"/>
</dbReference>
<dbReference type="PANTHER" id="PTHR46108:SF1">
    <property type="entry name" value="WD REPEAT AND FYVE DOMAIN-CONTAINING PROTEIN 3"/>
    <property type="match status" value="1"/>
</dbReference>
<dbReference type="Proteomes" id="UP001046870">
    <property type="component" value="Chromosome 6"/>
</dbReference>
<feature type="compositionally biased region" description="Basic residues" evidence="11">
    <location>
        <begin position="2938"/>
        <end position="2950"/>
    </location>
</feature>
<dbReference type="PROSITE" id="PS50178">
    <property type="entry name" value="ZF_FYVE"/>
    <property type="match status" value="1"/>
</dbReference>
<dbReference type="InterPro" id="IPR036322">
    <property type="entry name" value="WD40_repeat_dom_sf"/>
</dbReference>
<dbReference type="FunFam" id="1.10.1540.10:FF:000002">
    <property type="entry name" value="WD repeat and FYVE domain containing 3"/>
    <property type="match status" value="1"/>
</dbReference>
<dbReference type="SUPFAM" id="SSF49899">
    <property type="entry name" value="Concanavalin A-like lectins/glucanases"/>
    <property type="match status" value="1"/>
</dbReference>
<evidence type="ECO:0000256" key="11">
    <source>
        <dbReference type="SAM" id="MobiDB-lite"/>
    </source>
</evidence>
<reference evidence="15" key="1">
    <citation type="submission" date="2021-01" db="EMBL/GenBank/DDBJ databases">
        <authorList>
            <person name="Zahm M."/>
            <person name="Roques C."/>
            <person name="Cabau C."/>
            <person name="Klopp C."/>
            <person name="Donnadieu C."/>
            <person name="Jouanno E."/>
            <person name="Lampietro C."/>
            <person name="Louis A."/>
            <person name="Herpin A."/>
            <person name="Echchiki A."/>
            <person name="Berthelot C."/>
            <person name="Parey E."/>
            <person name="Roest-Crollius H."/>
            <person name="Braasch I."/>
            <person name="Postlethwait J."/>
            <person name="Bobe J."/>
            <person name="Montfort J."/>
            <person name="Bouchez O."/>
            <person name="Begum T."/>
            <person name="Mejri S."/>
            <person name="Adams A."/>
            <person name="Chen W.-J."/>
            <person name="Guiguen Y."/>
        </authorList>
    </citation>
    <scope>NUCLEOTIDE SEQUENCE</scope>
    <source>
        <strain evidence="15">YG-15Mar2019-1</strain>
        <tissue evidence="15">Brain</tissue>
    </source>
</reference>
<dbReference type="Gene3D" id="2.130.10.10">
    <property type="entry name" value="YVTN repeat-like/Quinoprotein amine dehydrogenase"/>
    <property type="match status" value="1"/>
</dbReference>
<dbReference type="InterPro" id="IPR016024">
    <property type="entry name" value="ARM-type_fold"/>
</dbReference>
<evidence type="ECO:0000256" key="7">
    <source>
        <dbReference type="ARBA" id="ARBA00022771"/>
    </source>
</evidence>
<dbReference type="FunFam" id="2.30.29.30:FF:000095">
    <property type="entry name" value="WD repeat and FYVE domain containing 3"/>
    <property type="match status" value="1"/>
</dbReference>
<dbReference type="InterPro" id="IPR011011">
    <property type="entry name" value="Znf_FYVE_PHD"/>
</dbReference>
<dbReference type="InterPro" id="IPR036372">
    <property type="entry name" value="BEACH_dom_sf"/>
</dbReference>
<evidence type="ECO:0000256" key="8">
    <source>
        <dbReference type="ARBA" id="ARBA00022833"/>
    </source>
</evidence>
<comment type="caution">
    <text evidence="15">The sequence shown here is derived from an EMBL/GenBank/DDBJ whole genome shotgun (WGS) entry which is preliminary data.</text>
</comment>
<dbReference type="CDD" id="cd15719">
    <property type="entry name" value="FYVE_WDFY3"/>
    <property type="match status" value="1"/>
</dbReference>
<dbReference type="SMART" id="SM00320">
    <property type="entry name" value="WD40"/>
    <property type="match status" value="5"/>
</dbReference>
<feature type="compositionally biased region" description="Acidic residues" evidence="11">
    <location>
        <begin position="3250"/>
        <end position="3261"/>
    </location>
</feature>
<dbReference type="EMBL" id="JAFDVH010000006">
    <property type="protein sequence ID" value="KAG7477200.1"/>
    <property type="molecule type" value="Genomic_DNA"/>
</dbReference>
<feature type="region of interest" description="Disordered" evidence="11">
    <location>
        <begin position="2938"/>
        <end position="2960"/>
    </location>
</feature>
<keyword evidence="2" id="KW-0963">Cytoplasm</keyword>
<feature type="domain" description="BEACH-type PH" evidence="14">
    <location>
        <begin position="2501"/>
        <end position="2626"/>
    </location>
</feature>
<keyword evidence="4 10" id="KW-0853">WD repeat</keyword>
<dbReference type="SUPFAM" id="SSF48371">
    <property type="entry name" value="ARM repeat"/>
    <property type="match status" value="1"/>
</dbReference>
<dbReference type="Pfam" id="PF14844">
    <property type="entry name" value="PH_BEACH"/>
    <property type="match status" value="1"/>
</dbReference>
<feature type="compositionally biased region" description="Pro residues" evidence="11">
    <location>
        <begin position="3224"/>
        <end position="3235"/>
    </location>
</feature>
<evidence type="ECO:0000256" key="2">
    <source>
        <dbReference type="ARBA" id="ARBA00022490"/>
    </source>
</evidence>
<evidence type="ECO:0000256" key="5">
    <source>
        <dbReference type="ARBA" id="ARBA00022723"/>
    </source>
</evidence>
<evidence type="ECO:0008006" key="17">
    <source>
        <dbReference type="Google" id="ProtNLM"/>
    </source>
</evidence>
<evidence type="ECO:0000256" key="3">
    <source>
        <dbReference type="ARBA" id="ARBA00022553"/>
    </source>
</evidence>
<dbReference type="PROSITE" id="PS50294">
    <property type="entry name" value="WD_REPEATS_REGION"/>
    <property type="match status" value="1"/>
</dbReference>
<sequence length="3505" mass="390761">MNMVKRMMGRPRQEECSPQDNALGLMHLRRLFSELCHPPRHMTQKEQEEKLYMMLPVFNRVFGNAPPSTMTEKFSDLLQFTTQVSRLMVTEIRRRASNKSTEAASRAIVQFLEVNQSEEASRGWMLLTTINLLASSGQKTVDCMTTMSVPSTLVKCLYLFFDLPLVPEVPGAAQSELPLAERRALLQKVFVQILVTLCSYVSPAEELAQKDDLQLLFSAITSWCPPHNLPWRKSAGEVLSTISRHGLSVNVVKYIHEKECLSTCIQNMQQSDDLSPLEIVEMFAGLSCFLKDSSDVSQTLLDDFRMCQGYTFLCDLMLRLEQAKEDDSKDALKDLVNLVTSLTTYGVNELKPAGLTTGAPFLLPGFVVPQPSGKGHTVRNIQAFSVLQNAFLKAKSSHLTSTILDAIGNIYMADNANYFILEAQHTLSQFGEKIARLPEAQAKYFELLEFVVFSLNYVPCKELFSVSVLLKASASLQCSVTATRSLLKLSRHHSVFSEVFREVGLLEVLVNLLHKYAALMKDPAQAHSEQGESKNSSVTEEQKQLAWLVMETLTVLLQGSNTNAGLFREFGGARCVHNIVKYRQCREHALMIIQQLVLSPSGDDDMGTLLGLMHSAPPTELQLKTDILRALLAVLRESHRTRTVFRKVGGFVYVTSLLVAMERSLSSPPKNGWEKVNQNQVFELLHAVFSTLTAAMRYEPANSHFFRTEIQYEKLADAVRLLGCFSDCKKVAPTGALPSNAQPFQRLLEDEVAPADSVCPALRHCSKLFIYLYKMATDSFDSRAEQVPPCLTHETSLPSPWGTPALARKRHGYHGASSMSPAFPAKSAADLKLHLGNPSQHASDAVVIHPGAVLATLDLLASVSSDTQPEHALDLQLAVANILQLLVHSERNQQVLCEAGLHSRLLQRCSSALGDEDHPLHPPLQRMFERLASQALQPMALREFLRLGNPLNCGAWDKKLLKQYRVHKPSSLSYEAEARNSMTMSMEGFGPDSVFAVTEDNSQYRISRSLVRSAEGSTVPLTRVKCLVSMTTPHDIRLHGSSVTPGFVEFDTSLEGFGCLFLPSLAPHNAPSNNTSAPGVSDGAVVSGIGTGERLFPPPSGLTYSCWFCIERFSTPPQNHPVRLLTVVRRATSSEQHYVCLAIVLSAKDRSLTVSTKEELLQNYADDFSEESSFYEILPCCARFRCGDLISEGQWHHLVLVMSKGMLKNSTATLYMDGQLVNTVKLHYVHSTPGGSGAANPPVVSTVYSYVGTPPAQRLVSTLVWRLGPTHFLEEVLPATSVSTIYELGPNYVGSFQAVYLPCKDPKGEVAPPSPVALVPEEKVSFSLYALSVSSFTVAKIRKVYNKLDSKAIAKQLAVSSHENATPVKLIHNAAGHLNGPARTVGAAVIGYLGVRAFVPKPVATNLQYIGGAAAILGLVAMASDVEGLYAAVKALVCVVKSNALASKEMERIKGYQLLAMLLKKKRSLLNSHILHLTFSLVGTVDSGHETSIIPNSTAFQDLLCDFEVWLHAPYELHLSLFEHFIELLTESSEAAKNAKLLREFQLIPKLLLTLRDMSLSQPTIGAISSVLSLLLQGFPNSYDLLRFGQFIASTLPTFAVCEKFVVMEANNEEKIDGGNEDDFGGLLSANLILLRNRLLDILLKLLFTSKEKCTVNAQACEELVRTLGFDWLLMFMEEHLHSSTVTAALRILVVLLSNQPILARFKEGLCGGGWLDHTDSVLTNKIGTVLGFNVGRSAGGKSTVREINREACHFPGFPVLQSFLPKHTNVAELYFLLMALFLQQPVTELPDNLQFDLDSIWTFIFGVPASSGTVVGSVHSVCTEAAFLLLAMLRSMLNLPWQSEEEGSWLREYPVTLMQFFRYLYHNVPDLAPMWASPEFLCALAATVFPCNIRPYSEMVSDLDDEVGSPAEEFKAFTGDTGMNRSQSEYCNVGSKTYLTNHPAKKYVFDFMRVLIMENLCMTPASKQTPIIDLLLEASPERSTRTQQKEFQSYILDSVMEHLLAADVLLGEDASLPITTGGSYQVLVNNVFYFTQRVVDKLWQGMFNKESKLVVEFIVQLIGQSKRRSQGLSLDTIYHCLNRTILYQLSRPHKTVPQQVALLDALRVLTVNRNLILGPGNHDPEFIACLAHCFISLHSGSCVDGFGLEAEARMTTWHVMMTSDTEQDATHSQDASEGRHLLLKAVNRVWTELIHSKRQVLEDVFKVSLPTSERGHVDILTARTHIEEAAAKSWLNHLAHEKKCISRGEAVAPVTQSKLSRVSSGFGLSKLTGSRRSRKESGLSKNNLSAQETFQWMFTHIAVVRDLVTMQYKEYQERQQNALKYVTEEWAGIEYELLRERGLWGPPIGSHLDKFLLEMTEGPCRMRKKMVRNDLFYIHYPYVPDSEPDTASQKPVRYRRAISYDSKEYYMRVLSGNPGMYQHSIEHSSEGETTHQEPEHGEDTIARVKGLVKPPLKRSRSTADGGDEDSQEQLQDQLLESGAVDEEEKTDNTSLLRLLEEGEKIQHMYRCARVQGLDTSEGLLLFGKEHFYVIDGFTMTITREIRDIETLPPDMHEAIIPRGARQGQSQLKRTCSIFAYEDIREVHKRRYLLQPIAVEVFSGDGRNYLLAFQKGVRNKVYQRFLAVVPSLTDSSESVSGQRPNTSVEQGSGLLSTLVGERSVTQRWERGEISNFQYLMHLNTLAGRSYNDLMQYPVFPWILADYDSEELDLSNPKTFRNLAKPMGAQTDDRLTQYKKRFRDWEDPNGETPAYHYGTHYSSAMIVASYLVRMEPFTQIFLRLQGGHFDLADRMFHSVREAWLSAAKHNMADVKELIPEFFYLPEFLLNSNNFDLGSKQNGTRLGDVILPPWAKGDPREFIRVHREALECDYVSAHLHEWIDLIFGFKQQGPPAVEAVNVFHHLFYEGQVDIYNINDPLKETATIGFINNSGQIPKQLFKKPHPPKRVRSKSNGEVPGAPASLNSATDKIFFHHLDNLRPSLAPVKELKEPVGQIVCTEKGILAVEQNKVLVPPAWSKTFAWGYADLSCRMANYESDKAAIVYECLSEWGQIVCAICPNPKLVVTGGTSTAVCVWEMGTSKERAKMLTLKQALLGHTDAVTCLTASSAYHIVVSGSRDRTCIIWDLNKLAFVTQLRGHRAPVSALCINELTGDIVSCAGTYIHIWSINGSPIVSVNSFTGRSQHILCCCVSEMNEWDTQNVIVTGHSDGVVRFWRMEFLQVPETPAPEPAEPPDVPDCCGEEKMEGRDAPDEDSSDSDGEDQSVSQEPKPRPAPSQPAGAVQQPKGAITRPKASWSADSSSDDSRRWSDTLSLDEKDGFVFVNYSEGQARLGPHPHPHPAPLNAVPQPLHPAGGEARPYNQLRPGYRWERQLVFRSKLTMHTAFDRKDNAQPAEITSLAISKDHSKILVGDGRGRVFSWSVSDQPGRSAADHWVKDEGGDSCSGCTVRFSLTERRHHCRNCGQLFCQKCSRFQSEIKRLKISSPVRVCQNCYYNLQHERGSEESP</sequence>
<dbReference type="GO" id="GO:0035973">
    <property type="term" value="P:aggrephagy"/>
    <property type="evidence" value="ECO:0007669"/>
    <property type="project" value="TreeGrafter"/>
</dbReference>
<gene>
    <name evidence="15" type="ORF">MATL_G00091510</name>
</gene>
<dbReference type="SMART" id="SM00064">
    <property type="entry name" value="FYVE"/>
    <property type="match status" value="1"/>
</dbReference>
<evidence type="ECO:0000256" key="1">
    <source>
        <dbReference type="ARBA" id="ARBA00004496"/>
    </source>
</evidence>
<dbReference type="CDD" id="cd01201">
    <property type="entry name" value="PH_BEACH"/>
    <property type="match status" value="1"/>
</dbReference>
<dbReference type="InterPro" id="IPR001680">
    <property type="entry name" value="WD40_rpt"/>
</dbReference>
<protein>
    <recommendedName>
        <fullName evidence="17">WD repeat and FYVE domain-containing protein 3</fullName>
    </recommendedName>
</protein>
<dbReference type="SUPFAM" id="SSF57903">
    <property type="entry name" value="FYVE/PHD zinc finger"/>
    <property type="match status" value="1"/>
</dbReference>
<evidence type="ECO:0000256" key="10">
    <source>
        <dbReference type="PROSITE-ProRule" id="PRU00221"/>
    </source>
</evidence>
<feature type="region of interest" description="Disordered" evidence="11">
    <location>
        <begin position="3223"/>
        <end position="3308"/>
    </location>
</feature>
<feature type="region of interest" description="Disordered" evidence="11">
    <location>
        <begin position="2421"/>
        <end position="2476"/>
    </location>
</feature>
<dbReference type="PANTHER" id="PTHR46108">
    <property type="entry name" value="BLUE CHEESE"/>
    <property type="match status" value="1"/>
</dbReference>
<evidence type="ECO:0000259" key="13">
    <source>
        <dbReference type="PROSITE" id="PS50197"/>
    </source>
</evidence>
<evidence type="ECO:0000256" key="6">
    <source>
        <dbReference type="ARBA" id="ARBA00022737"/>
    </source>
</evidence>
<feature type="domain" description="BEACH" evidence="13">
    <location>
        <begin position="2653"/>
        <end position="2946"/>
    </location>
</feature>
<dbReference type="InterPro" id="IPR017455">
    <property type="entry name" value="Znf_FYVE-rel"/>
</dbReference>
<comment type="subcellular location">
    <subcellularLocation>
        <location evidence="1">Cytoplasm</location>
    </subcellularLocation>
</comment>
<dbReference type="InterPro" id="IPR000306">
    <property type="entry name" value="Znf_FYVE"/>
</dbReference>
<dbReference type="InterPro" id="IPR056252">
    <property type="entry name" value="Alfy-like_Arm-like"/>
</dbReference>
<dbReference type="Pfam" id="PF01363">
    <property type="entry name" value="FYVE"/>
    <property type="match status" value="1"/>
</dbReference>